<feature type="compositionally biased region" description="Polar residues" evidence="1">
    <location>
        <begin position="1"/>
        <end position="13"/>
    </location>
</feature>
<dbReference type="RefSeq" id="WP_099034593.1">
    <property type="nucleotide sequence ID" value="NZ_BMGJ01000001.1"/>
</dbReference>
<sequence length="65" mass="7164">MRINNQDSGTTFGSIGVNHGVSEFSQSQAEQQNKAEREAMSDCTESNSPASNKPFLGRYYSVSRM</sequence>
<name>A0ABQ1QZU1_9ALTE</name>
<reference evidence="3" key="1">
    <citation type="journal article" date="2019" name="Int. J. Syst. Evol. Microbiol.">
        <title>The Global Catalogue of Microorganisms (GCM) 10K type strain sequencing project: providing services to taxonomists for standard genome sequencing and annotation.</title>
        <authorList>
            <consortium name="The Broad Institute Genomics Platform"/>
            <consortium name="The Broad Institute Genome Sequencing Center for Infectious Disease"/>
            <person name="Wu L."/>
            <person name="Ma J."/>
        </authorList>
    </citation>
    <scope>NUCLEOTIDE SEQUENCE [LARGE SCALE GENOMIC DNA]</scope>
    <source>
        <strain evidence="3">CGMCC 1.12923</strain>
    </source>
</reference>
<dbReference type="Proteomes" id="UP000614272">
    <property type="component" value="Unassembled WGS sequence"/>
</dbReference>
<gene>
    <name evidence="2" type="ORF">GCM10011357_03950</name>
</gene>
<feature type="region of interest" description="Disordered" evidence="1">
    <location>
        <begin position="1"/>
        <end position="65"/>
    </location>
</feature>
<evidence type="ECO:0000313" key="2">
    <source>
        <dbReference type="EMBL" id="GGD51236.1"/>
    </source>
</evidence>
<evidence type="ECO:0000256" key="1">
    <source>
        <dbReference type="SAM" id="MobiDB-lite"/>
    </source>
</evidence>
<dbReference type="EMBL" id="BMGJ01000001">
    <property type="protein sequence ID" value="GGD51236.1"/>
    <property type="molecule type" value="Genomic_DNA"/>
</dbReference>
<feature type="compositionally biased region" description="Polar residues" evidence="1">
    <location>
        <begin position="23"/>
        <end position="32"/>
    </location>
</feature>
<accession>A0ABQ1QZU1</accession>
<evidence type="ECO:0000313" key="3">
    <source>
        <dbReference type="Proteomes" id="UP000614272"/>
    </source>
</evidence>
<keyword evidence="3" id="KW-1185">Reference proteome</keyword>
<organism evidence="2 3">
    <name type="scientific">Lacimicrobium alkaliphilum</name>
    <dbReference type="NCBI Taxonomy" id="1526571"/>
    <lineage>
        <taxon>Bacteria</taxon>
        <taxon>Pseudomonadati</taxon>
        <taxon>Pseudomonadota</taxon>
        <taxon>Gammaproteobacteria</taxon>
        <taxon>Alteromonadales</taxon>
        <taxon>Alteromonadaceae</taxon>
        <taxon>Lacimicrobium</taxon>
    </lineage>
</organism>
<comment type="caution">
    <text evidence="2">The sequence shown here is derived from an EMBL/GenBank/DDBJ whole genome shotgun (WGS) entry which is preliminary data.</text>
</comment>
<proteinExistence type="predicted"/>
<protein>
    <submittedName>
        <fullName evidence="2">Uncharacterized protein</fullName>
    </submittedName>
</protein>